<gene>
    <name evidence="2" type="ORF">HPS55_02705</name>
</gene>
<comment type="caution">
    <text evidence="2">The sequence shown here is derived from an EMBL/GenBank/DDBJ whole genome shotgun (WGS) entry which is preliminary data.</text>
</comment>
<sequence>MAYRIEFTRQYLKDLKLARKRGLDEKKLIGVITKLTAGEPLEAKYRDHVLVGNYKSYRECHISPDWLLIYSKQETFKMVTLMRTGKHSDLFL</sequence>
<evidence type="ECO:0000313" key="2">
    <source>
        <dbReference type="EMBL" id="NPE13247.1"/>
    </source>
</evidence>
<dbReference type="RefSeq" id="WP_172324666.1">
    <property type="nucleotide sequence ID" value="NZ_CASGKG010000019.1"/>
</dbReference>
<dbReference type="Proteomes" id="UP001193734">
    <property type="component" value="Unassembled WGS sequence"/>
</dbReference>
<dbReference type="PANTHER" id="PTHR40588:SF1">
    <property type="entry name" value="MRNA INTERFERASE TOXIN YAFQ"/>
    <property type="match status" value="1"/>
</dbReference>
<dbReference type="InterPro" id="IPR004386">
    <property type="entry name" value="Toxin_YafQ-like"/>
</dbReference>
<organism evidence="2 3">
    <name type="scientific">Xylanibacter rodentium</name>
    <dbReference type="NCBI Taxonomy" id="2736289"/>
    <lineage>
        <taxon>Bacteria</taxon>
        <taxon>Pseudomonadati</taxon>
        <taxon>Bacteroidota</taxon>
        <taxon>Bacteroidia</taxon>
        <taxon>Bacteroidales</taxon>
        <taxon>Prevotellaceae</taxon>
        <taxon>Xylanibacter</taxon>
    </lineage>
</organism>
<dbReference type="NCBIfam" id="TIGR00053">
    <property type="entry name" value="YafQ family addiction module toxin"/>
    <property type="match status" value="1"/>
</dbReference>
<dbReference type="SUPFAM" id="SSF143011">
    <property type="entry name" value="RelE-like"/>
    <property type="match status" value="1"/>
</dbReference>
<dbReference type="EMBL" id="JABKKE010000003">
    <property type="protein sequence ID" value="NPE13247.1"/>
    <property type="molecule type" value="Genomic_DNA"/>
</dbReference>
<name>A0ABX2AV17_9BACT</name>
<dbReference type="Pfam" id="PF15738">
    <property type="entry name" value="YafQ_toxin"/>
    <property type="match status" value="1"/>
</dbReference>
<proteinExistence type="predicted"/>
<dbReference type="NCBIfam" id="TIGR02385">
    <property type="entry name" value="RelE_StbE"/>
    <property type="match status" value="1"/>
</dbReference>
<keyword evidence="1" id="KW-1277">Toxin-antitoxin system</keyword>
<evidence type="ECO:0000313" key="3">
    <source>
        <dbReference type="Proteomes" id="UP001193734"/>
    </source>
</evidence>
<accession>A0ABX2AV17</accession>
<evidence type="ECO:0000256" key="1">
    <source>
        <dbReference type="ARBA" id="ARBA00022649"/>
    </source>
</evidence>
<dbReference type="GeneID" id="82156668"/>
<dbReference type="PANTHER" id="PTHR40588">
    <property type="entry name" value="MRNA INTERFERASE TOXIN YAFQ"/>
    <property type="match status" value="1"/>
</dbReference>
<reference evidence="2 3" key="1">
    <citation type="submission" date="2020-05" db="EMBL/GenBank/DDBJ databases">
        <title>Distinct polysaccharide utilization as determinants for interspecies competition between intestinal Prevotella spp.</title>
        <authorList>
            <person name="Galvez E.J.C."/>
            <person name="Iljazovic A."/>
            <person name="Strowig T."/>
        </authorList>
    </citation>
    <scope>NUCLEOTIDE SEQUENCE [LARGE SCALE GENOMIC DNA]</scope>
    <source>
        <strain evidence="2 3">PROD</strain>
    </source>
</reference>
<keyword evidence="3" id="KW-1185">Reference proteome</keyword>
<dbReference type="Gene3D" id="3.30.2310.20">
    <property type="entry name" value="RelE-like"/>
    <property type="match status" value="1"/>
</dbReference>
<protein>
    <submittedName>
        <fullName evidence="2">Type II toxin-antitoxin system YafQ family toxin</fullName>
    </submittedName>
</protein>
<dbReference type="InterPro" id="IPR035093">
    <property type="entry name" value="RelE/ParE_toxin_dom_sf"/>
</dbReference>
<dbReference type="PIRSF" id="PIRSF006156">
    <property type="entry name" value="YafQ"/>
    <property type="match status" value="1"/>
</dbReference>
<dbReference type="InterPro" id="IPR007712">
    <property type="entry name" value="RelE/ParE_toxin"/>
</dbReference>